<name>A0A9N9LI44_9HELO</name>
<evidence type="ECO:0000259" key="4">
    <source>
        <dbReference type="Pfam" id="PF08386"/>
    </source>
</evidence>
<dbReference type="InterPro" id="IPR051601">
    <property type="entry name" value="Serine_prot/Carboxylest_S33"/>
</dbReference>
<dbReference type="PANTHER" id="PTHR43248:SF25">
    <property type="entry name" value="AB HYDROLASE-1 DOMAIN-CONTAINING PROTEIN-RELATED"/>
    <property type="match status" value="1"/>
</dbReference>
<gene>
    <name evidence="5" type="ORF">HYALB_00007865</name>
</gene>
<evidence type="ECO:0000313" key="5">
    <source>
        <dbReference type="EMBL" id="CAG8973016.1"/>
    </source>
</evidence>
<comment type="caution">
    <text evidence="5">The sequence shown here is derived from an EMBL/GenBank/DDBJ whole genome shotgun (WGS) entry which is preliminary data.</text>
</comment>
<comment type="similarity">
    <text evidence="1">Belongs to the peptidase S33 family.</text>
</comment>
<accession>A0A9N9LI44</accession>
<dbReference type="PANTHER" id="PTHR43248">
    <property type="entry name" value="2-SUCCINYL-6-HYDROXY-2,4-CYCLOHEXADIENE-1-CARBOXYLATE SYNTHASE"/>
    <property type="match status" value="1"/>
</dbReference>
<keyword evidence="6" id="KW-1185">Reference proteome</keyword>
<feature type="domain" description="AB hydrolase-1" evidence="3">
    <location>
        <begin position="37"/>
        <end position="233"/>
    </location>
</feature>
<dbReference type="OrthoDB" id="425534at2759"/>
<sequence length="521" mass="57905">MLDVPLDYQNQTSDAPRAYIALMKYPATDPKDYKGMILLNPGGPGGSGVQFAATMGPIWSDATETIGPIGPNFDIIGFDPRGVGFSIPSANCTYSLDLPIGKRFDQPNGPILDMEGFARELPEIEKLLRSAKLCEKAIGGSDGAGQYMSTATVARDIVSITDAFAATSDGQKVKNPKLTNYLGISYGSFLGQTFASMFPERVGRFLLSGVVDPDDIVTGLPMRHLQSLDETFAGFFVYCSLAEDGRCDYARGDSPRDIFLRFENILARLDINKARANKWKNVTLIEEVLYTMKKTIFDAAYLPREMFPKVAEGLLSLEKAMNNRTPFEELEDYRNRLVAFKFPQEWYNGNMCSDQNGIMRNVTVQEIWPLVSTLQHQSYIGGDVYLANWFACLGWSIVPKEVYQGPFGGPTETPILFVGNSWDPVTPIYNALKGGNIFTQAGVLTVNEPGHSVWNPCATKKIRAYFKEGTMPGSDNFCIGTEPGQGVFNTTLKVRLEENEAWREIVQRLRELRLKSWKAHT</sequence>
<dbReference type="InterPro" id="IPR029058">
    <property type="entry name" value="AB_hydrolase_fold"/>
</dbReference>
<evidence type="ECO:0000313" key="6">
    <source>
        <dbReference type="Proteomes" id="UP000701801"/>
    </source>
</evidence>
<dbReference type="GO" id="GO:0016787">
    <property type="term" value="F:hydrolase activity"/>
    <property type="evidence" value="ECO:0007669"/>
    <property type="project" value="UniProtKB-KW"/>
</dbReference>
<proteinExistence type="inferred from homology"/>
<protein>
    <recommendedName>
        <fullName evidence="7">Peptidase S33 tripeptidyl aminopeptidase-like C-terminal domain-containing protein</fullName>
    </recommendedName>
</protein>
<dbReference type="InterPro" id="IPR000073">
    <property type="entry name" value="AB_hydrolase_1"/>
</dbReference>
<evidence type="ECO:0000256" key="2">
    <source>
        <dbReference type="ARBA" id="ARBA00022801"/>
    </source>
</evidence>
<dbReference type="Proteomes" id="UP000701801">
    <property type="component" value="Unassembled WGS sequence"/>
</dbReference>
<evidence type="ECO:0008006" key="7">
    <source>
        <dbReference type="Google" id="ProtNLM"/>
    </source>
</evidence>
<organism evidence="5 6">
    <name type="scientific">Hymenoscyphus albidus</name>
    <dbReference type="NCBI Taxonomy" id="595503"/>
    <lineage>
        <taxon>Eukaryota</taxon>
        <taxon>Fungi</taxon>
        <taxon>Dikarya</taxon>
        <taxon>Ascomycota</taxon>
        <taxon>Pezizomycotina</taxon>
        <taxon>Leotiomycetes</taxon>
        <taxon>Helotiales</taxon>
        <taxon>Helotiaceae</taxon>
        <taxon>Hymenoscyphus</taxon>
    </lineage>
</organism>
<dbReference type="Pfam" id="PF00561">
    <property type="entry name" value="Abhydrolase_1"/>
    <property type="match status" value="1"/>
</dbReference>
<dbReference type="AlphaFoldDB" id="A0A9N9LI44"/>
<keyword evidence="2" id="KW-0378">Hydrolase</keyword>
<dbReference type="SUPFAM" id="SSF53474">
    <property type="entry name" value="alpha/beta-Hydrolases"/>
    <property type="match status" value="1"/>
</dbReference>
<dbReference type="EMBL" id="CAJVRM010000059">
    <property type="protein sequence ID" value="CAG8973016.1"/>
    <property type="molecule type" value="Genomic_DNA"/>
</dbReference>
<evidence type="ECO:0000256" key="1">
    <source>
        <dbReference type="ARBA" id="ARBA00010088"/>
    </source>
</evidence>
<evidence type="ECO:0000259" key="3">
    <source>
        <dbReference type="Pfam" id="PF00561"/>
    </source>
</evidence>
<feature type="domain" description="Peptidase S33 tripeptidyl aminopeptidase-like C-terminal" evidence="4">
    <location>
        <begin position="384"/>
        <end position="478"/>
    </location>
</feature>
<reference evidence="5" key="1">
    <citation type="submission" date="2021-07" db="EMBL/GenBank/DDBJ databases">
        <authorList>
            <person name="Durling M."/>
        </authorList>
    </citation>
    <scope>NUCLEOTIDE SEQUENCE</scope>
</reference>
<dbReference type="Gene3D" id="3.40.50.1820">
    <property type="entry name" value="alpha/beta hydrolase"/>
    <property type="match status" value="1"/>
</dbReference>
<dbReference type="Pfam" id="PF08386">
    <property type="entry name" value="Abhydrolase_4"/>
    <property type="match status" value="1"/>
</dbReference>
<dbReference type="InterPro" id="IPR013595">
    <property type="entry name" value="Pept_S33_TAP-like_C"/>
</dbReference>